<comment type="caution">
    <text evidence="4">The sequence shown here is derived from an EMBL/GenBank/DDBJ whole genome shotgun (WGS) entry which is preliminary data.</text>
</comment>
<evidence type="ECO:0008006" key="6">
    <source>
        <dbReference type="Google" id="ProtNLM"/>
    </source>
</evidence>
<dbReference type="OrthoDB" id="267448at2759"/>
<gene>
    <name evidence="4" type="ORF">JKF63_07953</name>
</gene>
<dbReference type="Proteomes" id="UP000674318">
    <property type="component" value="Unassembled WGS sequence"/>
</dbReference>
<dbReference type="GeneID" id="94293958"/>
<dbReference type="SUPFAM" id="SSF50156">
    <property type="entry name" value="PDZ domain-like"/>
    <property type="match status" value="1"/>
</dbReference>
<dbReference type="AlphaFoldDB" id="A0A836HVF7"/>
<evidence type="ECO:0000313" key="5">
    <source>
        <dbReference type="Proteomes" id="UP000674318"/>
    </source>
</evidence>
<keyword evidence="1" id="KW-0645">Protease</keyword>
<feature type="compositionally biased region" description="Basic and acidic residues" evidence="3">
    <location>
        <begin position="493"/>
        <end position="507"/>
    </location>
</feature>
<accession>A0A836HVF7</accession>
<evidence type="ECO:0000256" key="3">
    <source>
        <dbReference type="SAM" id="MobiDB-lite"/>
    </source>
</evidence>
<feature type="region of interest" description="Disordered" evidence="3">
    <location>
        <begin position="425"/>
        <end position="537"/>
    </location>
</feature>
<keyword evidence="5" id="KW-1185">Reference proteome</keyword>
<feature type="compositionally biased region" description="Polar residues" evidence="3">
    <location>
        <begin position="455"/>
        <end position="479"/>
    </location>
</feature>
<protein>
    <recommendedName>
        <fullName evidence="6">PDZ domain-containing protein</fullName>
    </recommendedName>
</protein>
<organism evidence="4 5">
    <name type="scientific">Porcisia hertigi</name>
    <dbReference type="NCBI Taxonomy" id="2761500"/>
    <lineage>
        <taxon>Eukaryota</taxon>
        <taxon>Discoba</taxon>
        <taxon>Euglenozoa</taxon>
        <taxon>Kinetoplastea</taxon>
        <taxon>Metakinetoplastina</taxon>
        <taxon>Trypanosomatida</taxon>
        <taxon>Trypanosomatidae</taxon>
        <taxon>Leishmaniinae</taxon>
        <taxon>Porcisia</taxon>
    </lineage>
</organism>
<evidence type="ECO:0000256" key="1">
    <source>
        <dbReference type="ARBA" id="ARBA00022670"/>
    </source>
</evidence>
<feature type="compositionally biased region" description="Low complexity" evidence="3">
    <location>
        <begin position="426"/>
        <end position="454"/>
    </location>
</feature>
<dbReference type="EMBL" id="JAFJZO010000041">
    <property type="protein sequence ID" value="KAG5488358.1"/>
    <property type="molecule type" value="Genomic_DNA"/>
</dbReference>
<reference evidence="4 5" key="1">
    <citation type="submission" date="2021-02" db="EMBL/GenBank/DDBJ databases">
        <title>Porcisia hertigi Genome sequencing and assembly.</title>
        <authorList>
            <person name="Almutairi H."/>
            <person name="Gatherer D."/>
        </authorList>
    </citation>
    <scope>NUCLEOTIDE SEQUENCE [LARGE SCALE GENOMIC DNA]</scope>
    <source>
        <strain evidence="4 5">C119</strain>
    </source>
</reference>
<feature type="compositionally biased region" description="Low complexity" evidence="3">
    <location>
        <begin position="517"/>
        <end position="528"/>
    </location>
</feature>
<dbReference type="InterPro" id="IPR051201">
    <property type="entry name" value="Chloro_Bact_Ser_Proteases"/>
</dbReference>
<dbReference type="GO" id="GO:0006508">
    <property type="term" value="P:proteolysis"/>
    <property type="evidence" value="ECO:0007669"/>
    <property type="project" value="UniProtKB-KW"/>
</dbReference>
<dbReference type="RefSeq" id="XP_067752181.1">
    <property type="nucleotide sequence ID" value="XM_067903881.1"/>
</dbReference>
<dbReference type="InterPro" id="IPR036034">
    <property type="entry name" value="PDZ_sf"/>
</dbReference>
<evidence type="ECO:0000256" key="2">
    <source>
        <dbReference type="ARBA" id="ARBA00022801"/>
    </source>
</evidence>
<feature type="region of interest" description="Disordered" evidence="3">
    <location>
        <begin position="113"/>
        <end position="198"/>
    </location>
</feature>
<dbReference type="PANTHER" id="PTHR43343:SF3">
    <property type="entry name" value="PROTEASE DO-LIKE 8, CHLOROPLASTIC"/>
    <property type="match status" value="1"/>
</dbReference>
<name>A0A836HVF7_9TRYP</name>
<dbReference type="Gene3D" id="2.30.42.10">
    <property type="match status" value="1"/>
</dbReference>
<proteinExistence type="predicted"/>
<dbReference type="KEGG" id="phet:94293958"/>
<sequence length="663" mass="69137">MSAPLTESDLFSALSGYASKLEVQLMIEEEVKRFQKTMLPQLLSDALGASPQAKAVQEGCMPSSSTTAVPSHGTVIPNSEWVQMFLKAHADDVLSRELPAMIALEVRRQLHRETGGAQVESAAAASSPSPPQGESVAQTATPSARAGLPPLPSCASLPPLAPLREATGASAEASPAGKQGSVERGCTSPVPTPCDEGRRQREQILNAIADMEHELKDMQRDVDRVSQQQKLSRCRFEYLCEVLQGTGSCLTPKSELSTLCVALEKALDDRQGDVVRARLTEILRGLLPPPAVAHPGKGAAVQDPATVLLSSRSSVIPQDDLLLCGSLTSVASYALTNSCRDAPSQPLPHFFSQLHHEPPSPSLGSLGGVGALPAQAAYASLISPVNCATRSPRILTHTRHVDATVKAASAGEHAAAAPVRALRSITTRGSAESTATAAGATPAPLASAQQPSASMTTHPTDLSSSPGLRQHSYTQNEASTAALPLAPLPQECIDSRMSKSAVEETRARAPRQAVDDPATTAMAAPRSASRARHSKGPLDGALHHGVSSPSTTAAAFPSEAGGSGRVSRAAVLGVDAVNLPSGLLPGVLGRRGAVRVQSLAPQELAERAGVCCGDVLLAVDHRPVCNCTELRDALEAVPVTQKSIPVQIYRQSIDQLVCVTLQL</sequence>
<keyword evidence="2" id="KW-0378">Hydrolase</keyword>
<evidence type="ECO:0000313" key="4">
    <source>
        <dbReference type="EMBL" id="KAG5488358.1"/>
    </source>
</evidence>
<dbReference type="GO" id="GO:0008233">
    <property type="term" value="F:peptidase activity"/>
    <property type="evidence" value="ECO:0007669"/>
    <property type="project" value="UniProtKB-KW"/>
</dbReference>
<dbReference type="PANTHER" id="PTHR43343">
    <property type="entry name" value="PEPTIDASE S12"/>
    <property type="match status" value="1"/>
</dbReference>